<comment type="caution">
    <text evidence="2">The sequence shown here is derived from an EMBL/GenBank/DDBJ whole genome shotgun (WGS) entry which is preliminary data.</text>
</comment>
<sequence length="376" mass="42407">MPVLSGTRKSVLFRHLGIATGLLLMVVVSGCSLVEDRSERYVNAKEGKPLDLPETADPSRFTQVMPIRQVEPADGSRMYPSDIPRPPDMTSEILEENYLVEELDGRAWLLVNDVPGRIWPAVTAYMNERGLGVAYDNPQLGLLQSELANFSMRARELLELPNAPTEAGTAEPKAVLQVRIAPGVRRKTTEIQVRKLTSETLVEEGSVWPGELIPWRRVSDPPAEQLALQKRLLKDLGDFMQAREESKSFSRAASGMVSKPLVRLVSENDKAQSIRMDLDYGRAWAEVNRALVESDIAVVDLNRSEGWFFVDFRTEDERDPGWFSWFSDKEKPRHTHTVTLVEGDDGQVQVTAREADDYSGDRQVDDLLTQLFDYLY</sequence>
<organism evidence="2 3">
    <name type="scientific">Marinobacter aromaticivorans</name>
    <dbReference type="NCBI Taxonomy" id="1494078"/>
    <lineage>
        <taxon>Bacteria</taxon>
        <taxon>Pseudomonadati</taxon>
        <taxon>Pseudomonadota</taxon>
        <taxon>Gammaproteobacteria</taxon>
        <taxon>Pseudomonadales</taxon>
        <taxon>Marinobacteraceae</taxon>
        <taxon>Marinobacter</taxon>
    </lineage>
</organism>
<dbReference type="Pfam" id="PF06804">
    <property type="entry name" value="Lipoprotein_18"/>
    <property type="match status" value="1"/>
</dbReference>
<dbReference type="EMBL" id="JBHTBD010000001">
    <property type="protein sequence ID" value="MFC7294294.1"/>
    <property type="molecule type" value="Genomic_DNA"/>
</dbReference>
<proteinExistence type="predicted"/>
<dbReference type="Gene3D" id="3.30.310.170">
    <property type="entry name" value="Outer membrane protein assembly factor BamC"/>
    <property type="match status" value="1"/>
</dbReference>
<keyword evidence="1" id="KW-0472">Membrane</keyword>
<keyword evidence="3" id="KW-1185">Reference proteome</keyword>
<keyword evidence="1" id="KW-0812">Transmembrane</keyword>
<gene>
    <name evidence="2" type="primary">bamC</name>
    <name evidence="2" type="ORF">ACFQQA_06120</name>
</gene>
<dbReference type="RefSeq" id="WP_100688041.1">
    <property type="nucleotide sequence ID" value="NZ_JBHTBD010000001.1"/>
</dbReference>
<evidence type="ECO:0000313" key="3">
    <source>
        <dbReference type="Proteomes" id="UP001596506"/>
    </source>
</evidence>
<dbReference type="InterPro" id="IPR042268">
    <property type="entry name" value="BamC_C"/>
</dbReference>
<protein>
    <submittedName>
        <fullName evidence="2">Outer membrane protein assembly factor BamC</fullName>
    </submittedName>
</protein>
<evidence type="ECO:0000313" key="2">
    <source>
        <dbReference type="EMBL" id="MFC7294294.1"/>
    </source>
</evidence>
<accession>A0ABW2ITL1</accession>
<feature type="transmembrane region" description="Helical" evidence="1">
    <location>
        <begin position="12"/>
        <end position="34"/>
    </location>
</feature>
<reference evidence="3" key="1">
    <citation type="journal article" date="2019" name="Int. J. Syst. Evol. Microbiol.">
        <title>The Global Catalogue of Microorganisms (GCM) 10K type strain sequencing project: providing services to taxonomists for standard genome sequencing and annotation.</title>
        <authorList>
            <consortium name="The Broad Institute Genomics Platform"/>
            <consortium name="The Broad Institute Genome Sequencing Center for Infectious Disease"/>
            <person name="Wu L."/>
            <person name="Ma J."/>
        </authorList>
    </citation>
    <scope>NUCLEOTIDE SEQUENCE [LARGE SCALE GENOMIC DNA]</scope>
    <source>
        <strain evidence="3">CCUG 60559</strain>
    </source>
</reference>
<dbReference type="Proteomes" id="UP001596506">
    <property type="component" value="Unassembled WGS sequence"/>
</dbReference>
<evidence type="ECO:0000256" key="1">
    <source>
        <dbReference type="SAM" id="Phobius"/>
    </source>
</evidence>
<keyword evidence="1" id="KW-1133">Transmembrane helix</keyword>
<dbReference type="InterPro" id="IPR010653">
    <property type="entry name" value="NlpB/DapX"/>
</dbReference>
<name>A0ABW2ITL1_9GAMM</name>